<accession>A0A316FD80</accession>
<evidence type="ECO:0000313" key="2">
    <source>
        <dbReference type="EMBL" id="PWK45134.1"/>
    </source>
</evidence>
<organism evidence="2 3">
    <name type="scientific">Actinoplanes xinjiangensis</name>
    <dbReference type="NCBI Taxonomy" id="512350"/>
    <lineage>
        <taxon>Bacteria</taxon>
        <taxon>Bacillati</taxon>
        <taxon>Actinomycetota</taxon>
        <taxon>Actinomycetes</taxon>
        <taxon>Micromonosporales</taxon>
        <taxon>Micromonosporaceae</taxon>
        <taxon>Actinoplanes</taxon>
    </lineage>
</organism>
<evidence type="ECO:0000256" key="1">
    <source>
        <dbReference type="SAM" id="Phobius"/>
    </source>
</evidence>
<keyword evidence="1" id="KW-0472">Membrane</keyword>
<comment type="caution">
    <text evidence="2">The sequence shown here is derived from an EMBL/GenBank/DDBJ whole genome shotgun (WGS) entry which is preliminary data.</text>
</comment>
<keyword evidence="3" id="KW-1185">Reference proteome</keyword>
<dbReference type="EMBL" id="QGGR01000011">
    <property type="protein sequence ID" value="PWK45134.1"/>
    <property type="molecule type" value="Genomic_DNA"/>
</dbReference>
<dbReference type="Proteomes" id="UP000245697">
    <property type="component" value="Unassembled WGS sequence"/>
</dbReference>
<feature type="transmembrane region" description="Helical" evidence="1">
    <location>
        <begin position="27"/>
        <end position="45"/>
    </location>
</feature>
<gene>
    <name evidence="2" type="ORF">BC793_111108</name>
</gene>
<name>A0A316FD80_9ACTN</name>
<evidence type="ECO:0000313" key="3">
    <source>
        <dbReference type="Proteomes" id="UP000245697"/>
    </source>
</evidence>
<protein>
    <submittedName>
        <fullName evidence="2">Uncharacterized protein</fullName>
    </submittedName>
</protein>
<keyword evidence="1" id="KW-1133">Transmembrane helix</keyword>
<sequence>MKGSGLFLFAVGGGALAGSAAGRQSMPFAIGAVVVGLLLAVAGSLTRGGGDLIEDAGAPDRPALSGLGTRVEQILRLAEEQAEDHRAEARREADGIIAAAHAEARRIHPE</sequence>
<keyword evidence="1" id="KW-0812">Transmembrane</keyword>
<proteinExistence type="predicted"/>
<reference evidence="2 3" key="1">
    <citation type="submission" date="2018-05" db="EMBL/GenBank/DDBJ databases">
        <title>Genomic Encyclopedia of Archaeal and Bacterial Type Strains, Phase II (KMG-II): from individual species to whole genera.</title>
        <authorList>
            <person name="Goeker M."/>
        </authorList>
    </citation>
    <scope>NUCLEOTIDE SEQUENCE [LARGE SCALE GENOMIC DNA]</scope>
    <source>
        <strain evidence="2 3">DSM 45184</strain>
    </source>
</reference>
<dbReference type="AlphaFoldDB" id="A0A316FD80"/>